<feature type="compositionally biased region" description="Basic and acidic residues" evidence="1">
    <location>
        <begin position="117"/>
        <end position="130"/>
    </location>
</feature>
<reference evidence="2" key="1">
    <citation type="submission" date="2024-07" db="EMBL/GenBank/DDBJ databases">
        <authorList>
            <person name="Li X.-J."/>
            <person name="Wang X."/>
        </authorList>
    </citation>
    <scope>NUCLEOTIDE SEQUENCE</scope>
    <source>
        <strain evidence="2">HSP-536</strain>
    </source>
</reference>
<dbReference type="AlphaFoldDB" id="A0AB39V5A8"/>
<dbReference type="RefSeq" id="WP_369716670.1">
    <property type="nucleotide sequence ID" value="NZ_CP165647.1"/>
</dbReference>
<gene>
    <name evidence="2" type="ORF">AB8B28_02805</name>
</gene>
<proteinExistence type="predicted"/>
<feature type="compositionally biased region" description="Low complexity" evidence="1">
    <location>
        <begin position="59"/>
        <end position="74"/>
    </location>
</feature>
<sequence length="186" mass="19946">MSNKKKIILFLGAVSLIVFGNYKQFTKNKVQTTVEGKTSEKATSSANGTLKERKGSERATSSAGGNTGTGNNANQNAKNPETAKEVKSSSQPTPVVHTRNTPAVNTAQNSVRQSKNNKTDTNPKKNEKNGSPKTQNSKTAQQQNNINLKDGKDIKNQFKLDNTKSEAPKTTTETKSSEKATSSSGN</sequence>
<feature type="compositionally biased region" description="Low complexity" evidence="1">
    <location>
        <begin position="168"/>
        <end position="186"/>
    </location>
</feature>
<evidence type="ECO:0000313" key="2">
    <source>
        <dbReference type="EMBL" id="XDU62800.1"/>
    </source>
</evidence>
<feature type="compositionally biased region" description="Polar residues" evidence="1">
    <location>
        <begin position="88"/>
        <end position="114"/>
    </location>
</feature>
<feature type="compositionally biased region" description="Polar residues" evidence="1">
    <location>
        <begin position="131"/>
        <end position="147"/>
    </location>
</feature>
<feature type="compositionally biased region" description="Basic and acidic residues" evidence="1">
    <location>
        <begin position="149"/>
        <end position="167"/>
    </location>
</feature>
<accession>A0AB39V5A8</accession>
<dbReference type="KEGG" id="lala:AB8B28_02805"/>
<feature type="region of interest" description="Disordered" evidence="1">
    <location>
        <begin position="30"/>
        <end position="186"/>
    </location>
</feature>
<protein>
    <submittedName>
        <fullName evidence="2">Uncharacterized protein</fullName>
    </submittedName>
</protein>
<evidence type="ECO:0000256" key="1">
    <source>
        <dbReference type="SAM" id="MobiDB-lite"/>
    </source>
</evidence>
<dbReference type="EMBL" id="CP165647">
    <property type="protein sequence ID" value="XDU62800.1"/>
    <property type="molecule type" value="Genomic_DNA"/>
</dbReference>
<organism evidence="2">
    <name type="scientific">Leptotrichia alba</name>
    <dbReference type="NCBI Taxonomy" id="3239304"/>
    <lineage>
        <taxon>Bacteria</taxon>
        <taxon>Fusobacteriati</taxon>
        <taxon>Fusobacteriota</taxon>
        <taxon>Fusobacteriia</taxon>
        <taxon>Fusobacteriales</taxon>
        <taxon>Leptotrichiaceae</taxon>
        <taxon>Leptotrichia</taxon>
    </lineage>
</organism>
<feature type="compositionally biased region" description="Polar residues" evidence="1">
    <location>
        <begin position="30"/>
        <end position="48"/>
    </location>
</feature>
<name>A0AB39V5A8_9FUSO</name>